<dbReference type="InterPro" id="IPR020288">
    <property type="entry name" value="Sheath_initiator"/>
</dbReference>
<gene>
    <name evidence="1" type="ORF">HAU20_00450</name>
</gene>
<dbReference type="Gene3D" id="3.10.450.40">
    <property type="match status" value="1"/>
</dbReference>
<accession>A0AA40YM08</accession>
<dbReference type="SUPFAM" id="SSF160719">
    <property type="entry name" value="gpW/gp25-like"/>
    <property type="match status" value="1"/>
</dbReference>
<dbReference type="Proteomes" id="UP000728106">
    <property type="component" value="Unassembled WGS sequence"/>
</dbReference>
<organism evidence="1 2">
    <name type="scientific">Weissella confusa</name>
    <name type="common">Lactobacillus confusus</name>
    <dbReference type="NCBI Taxonomy" id="1583"/>
    <lineage>
        <taxon>Bacteria</taxon>
        <taxon>Bacillati</taxon>
        <taxon>Bacillota</taxon>
        <taxon>Bacilli</taxon>
        <taxon>Lactobacillales</taxon>
        <taxon>Lactobacillaceae</taxon>
        <taxon>Weissella</taxon>
    </lineage>
</organism>
<dbReference type="Pfam" id="PF10934">
    <property type="entry name" value="Sheath_initiator"/>
    <property type="match status" value="1"/>
</dbReference>
<name>A0AA40YM08_WEICO</name>
<sequence>MRDILLADDGDIDFAHAIDADQEVMQSIRLILETSLGSFIGDAEMGLDTSDLIGKQYNERYAVTAIRDALTQEPRIDAVNDVVITADLSARVANIKLDLVIDGEQKTTEVILDVG</sequence>
<reference evidence="1 2" key="1">
    <citation type="journal article" date="2021" name="Int. J. Food Microbiol.">
        <title>Safety demonstration of a microbial species for use in the food chain: Weissella confusa.</title>
        <authorList>
            <person name="Bourdichon F."/>
            <person name="Patrone V."/>
            <person name="Fontana A."/>
            <person name="Milani G."/>
            <person name="Morelli L."/>
        </authorList>
    </citation>
    <scope>NUCLEOTIDE SEQUENCE [LARGE SCALE GENOMIC DNA]</scope>
    <source>
        <strain evidence="1 2">CCUG 43002</strain>
    </source>
</reference>
<evidence type="ECO:0008006" key="3">
    <source>
        <dbReference type="Google" id="ProtNLM"/>
    </source>
</evidence>
<dbReference type="AlphaFoldDB" id="A0AA40YM08"/>
<evidence type="ECO:0000313" key="2">
    <source>
        <dbReference type="Proteomes" id="UP000728106"/>
    </source>
</evidence>
<dbReference type="RefSeq" id="WP_199467900.1">
    <property type="nucleotide sequence ID" value="NZ_JAAOCP010000001.1"/>
</dbReference>
<keyword evidence="2" id="KW-1185">Reference proteome</keyword>
<evidence type="ECO:0000313" key="1">
    <source>
        <dbReference type="EMBL" id="MBJ7637892.1"/>
    </source>
</evidence>
<comment type="caution">
    <text evidence="1">The sequence shown here is derived from an EMBL/GenBank/DDBJ whole genome shotgun (WGS) entry which is preliminary data.</text>
</comment>
<dbReference type="EMBL" id="JAAOCP010000001">
    <property type="protein sequence ID" value="MBJ7637892.1"/>
    <property type="molecule type" value="Genomic_DNA"/>
</dbReference>
<protein>
    <recommendedName>
        <fullName evidence="3">DUF2634 domain-containing protein</fullName>
    </recommendedName>
</protein>
<proteinExistence type="predicted"/>